<dbReference type="Proteomes" id="UP001168098">
    <property type="component" value="Unassembled WGS sequence"/>
</dbReference>
<dbReference type="EMBL" id="JARBHA010000016">
    <property type="protein sequence ID" value="KAJ9679650.1"/>
    <property type="molecule type" value="Genomic_DNA"/>
</dbReference>
<evidence type="ECO:0000313" key="1">
    <source>
        <dbReference type="EMBL" id="KAJ9679650.1"/>
    </source>
</evidence>
<dbReference type="AlphaFoldDB" id="A0AA38YZM9"/>
<accession>A0AA38YZM9</accession>
<name>A0AA38YZM9_VITRO</name>
<gene>
    <name evidence="1" type="ORF">PVL29_021544</name>
</gene>
<reference evidence="1 2" key="1">
    <citation type="journal article" date="2023" name="BMC Biotechnol.">
        <title>Vitis rotundifolia cv Carlos genome sequencing.</title>
        <authorList>
            <person name="Huff M."/>
            <person name="Hulse-Kemp A."/>
            <person name="Scheffler B."/>
            <person name="Youngblood R."/>
            <person name="Simpson S."/>
            <person name="Babiker E."/>
            <person name="Staton M."/>
        </authorList>
    </citation>
    <scope>NUCLEOTIDE SEQUENCE [LARGE SCALE GENOMIC DNA]</scope>
    <source>
        <tissue evidence="1">Leaf</tissue>
    </source>
</reference>
<keyword evidence="2" id="KW-1185">Reference proteome</keyword>
<sequence>MLESHWISSSVTFFILKEEAKARVVTDGRRLEKLEKVADAEECSPLTGLALRHFLNMRVSSLFLYNRFSLRPSLCFCRYTRNPSFLLSLFLSLSLSSTPFSKCLSSPCSNPPFLR</sequence>
<evidence type="ECO:0000313" key="2">
    <source>
        <dbReference type="Proteomes" id="UP001168098"/>
    </source>
</evidence>
<proteinExistence type="predicted"/>
<organism evidence="1 2">
    <name type="scientific">Vitis rotundifolia</name>
    <name type="common">Muscadine grape</name>
    <dbReference type="NCBI Taxonomy" id="103349"/>
    <lineage>
        <taxon>Eukaryota</taxon>
        <taxon>Viridiplantae</taxon>
        <taxon>Streptophyta</taxon>
        <taxon>Embryophyta</taxon>
        <taxon>Tracheophyta</taxon>
        <taxon>Spermatophyta</taxon>
        <taxon>Magnoliopsida</taxon>
        <taxon>eudicotyledons</taxon>
        <taxon>Gunneridae</taxon>
        <taxon>Pentapetalae</taxon>
        <taxon>rosids</taxon>
        <taxon>Vitales</taxon>
        <taxon>Vitaceae</taxon>
        <taxon>Viteae</taxon>
        <taxon>Vitis</taxon>
    </lineage>
</organism>
<comment type="caution">
    <text evidence="1">The sequence shown here is derived from an EMBL/GenBank/DDBJ whole genome shotgun (WGS) entry which is preliminary data.</text>
</comment>
<protein>
    <submittedName>
        <fullName evidence="1">Uncharacterized protein</fullName>
    </submittedName>
</protein>